<dbReference type="Proteomes" id="UP000054485">
    <property type="component" value="Unassembled WGS sequence"/>
</dbReference>
<evidence type="ECO:0000256" key="1">
    <source>
        <dbReference type="SAM" id="MobiDB-lite"/>
    </source>
</evidence>
<protein>
    <submittedName>
        <fullName evidence="2">Uncharacterized protein</fullName>
    </submittedName>
</protein>
<gene>
    <name evidence="2" type="ORF">CY34DRAFT_810517</name>
</gene>
<dbReference type="EMBL" id="KN835467">
    <property type="protein sequence ID" value="KIK37231.1"/>
    <property type="molecule type" value="Genomic_DNA"/>
</dbReference>
<evidence type="ECO:0000313" key="2">
    <source>
        <dbReference type="EMBL" id="KIK37231.1"/>
    </source>
</evidence>
<accession>A0A0D0A6J8</accession>
<name>A0A0D0A6J8_9AGAM</name>
<proteinExistence type="predicted"/>
<dbReference type="HOGENOM" id="CLU_2962444_0_0_1"/>
<organism evidence="2 3">
    <name type="scientific">Suillus luteus UH-Slu-Lm8-n1</name>
    <dbReference type="NCBI Taxonomy" id="930992"/>
    <lineage>
        <taxon>Eukaryota</taxon>
        <taxon>Fungi</taxon>
        <taxon>Dikarya</taxon>
        <taxon>Basidiomycota</taxon>
        <taxon>Agaricomycotina</taxon>
        <taxon>Agaricomycetes</taxon>
        <taxon>Agaricomycetidae</taxon>
        <taxon>Boletales</taxon>
        <taxon>Suillineae</taxon>
        <taxon>Suillaceae</taxon>
        <taxon>Suillus</taxon>
    </lineage>
</organism>
<feature type="region of interest" description="Disordered" evidence="1">
    <location>
        <begin position="1"/>
        <end position="41"/>
    </location>
</feature>
<keyword evidence="3" id="KW-1185">Reference proteome</keyword>
<reference evidence="2 3" key="1">
    <citation type="submission" date="2014-04" db="EMBL/GenBank/DDBJ databases">
        <authorList>
            <consortium name="DOE Joint Genome Institute"/>
            <person name="Kuo A."/>
            <person name="Ruytinx J."/>
            <person name="Rineau F."/>
            <person name="Colpaert J."/>
            <person name="Kohler A."/>
            <person name="Nagy L.G."/>
            <person name="Floudas D."/>
            <person name="Copeland A."/>
            <person name="Barry K.W."/>
            <person name="Cichocki N."/>
            <person name="Veneault-Fourrey C."/>
            <person name="LaButti K."/>
            <person name="Lindquist E.A."/>
            <person name="Lipzen A."/>
            <person name="Lundell T."/>
            <person name="Morin E."/>
            <person name="Murat C."/>
            <person name="Sun H."/>
            <person name="Tunlid A."/>
            <person name="Henrissat B."/>
            <person name="Grigoriev I.V."/>
            <person name="Hibbett D.S."/>
            <person name="Martin F."/>
            <person name="Nordberg H.P."/>
            <person name="Cantor M.N."/>
            <person name="Hua S.X."/>
        </authorList>
    </citation>
    <scope>NUCLEOTIDE SEQUENCE [LARGE SCALE GENOMIC DNA]</scope>
    <source>
        <strain evidence="2 3">UH-Slu-Lm8-n1</strain>
    </source>
</reference>
<sequence>MRGIGRRKHFAEPAQKLVERMRTQDSTKKDSNRVKPSDTGLRKDNALSQLAYYAAAIYE</sequence>
<feature type="compositionally biased region" description="Basic and acidic residues" evidence="1">
    <location>
        <begin position="17"/>
        <end position="41"/>
    </location>
</feature>
<dbReference type="AlphaFoldDB" id="A0A0D0A6J8"/>
<dbReference type="InParanoid" id="A0A0D0A6J8"/>
<evidence type="ECO:0000313" key="3">
    <source>
        <dbReference type="Proteomes" id="UP000054485"/>
    </source>
</evidence>
<reference evidence="3" key="2">
    <citation type="submission" date="2015-01" db="EMBL/GenBank/DDBJ databases">
        <title>Evolutionary Origins and Diversification of the Mycorrhizal Mutualists.</title>
        <authorList>
            <consortium name="DOE Joint Genome Institute"/>
            <consortium name="Mycorrhizal Genomics Consortium"/>
            <person name="Kohler A."/>
            <person name="Kuo A."/>
            <person name="Nagy L.G."/>
            <person name="Floudas D."/>
            <person name="Copeland A."/>
            <person name="Barry K.W."/>
            <person name="Cichocki N."/>
            <person name="Veneault-Fourrey C."/>
            <person name="LaButti K."/>
            <person name="Lindquist E.A."/>
            <person name="Lipzen A."/>
            <person name="Lundell T."/>
            <person name="Morin E."/>
            <person name="Murat C."/>
            <person name="Riley R."/>
            <person name="Ohm R."/>
            <person name="Sun H."/>
            <person name="Tunlid A."/>
            <person name="Henrissat B."/>
            <person name="Grigoriev I.V."/>
            <person name="Hibbett D.S."/>
            <person name="Martin F."/>
        </authorList>
    </citation>
    <scope>NUCLEOTIDE SEQUENCE [LARGE SCALE GENOMIC DNA]</scope>
    <source>
        <strain evidence="3">UH-Slu-Lm8-n1</strain>
    </source>
</reference>